<dbReference type="AlphaFoldDB" id="A0A1E5QFJ7"/>
<dbReference type="EMBL" id="MJGC01000088">
    <property type="protein sequence ID" value="OEJ73455.1"/>
    <property type="molecule type" value="Genomic_DNA"/>
</dbReference>
<organism evidence="1">
    <name type="scientific">Desertifilum tharense IPPAS B-1220</name>
    <dbReference type="NCBI Taxonomy" id="1781255"/>
    <lineage>
        <taxon>Bacteria</taxon>
        <taxon>Bacillati</taxon>
        <taxon>Cyanobacteriota</taxon>
        <taxon>Cyanophyceae</taxon>
        <taxon>Desertifilales</taxon>
        <taxon>Desertifilaceae</taxon>
        <taxon>Desertifilum</taxon>
    </lineage>
</organism>
<gene>
    <name evidence="1" type="ORF">BH720_19690</name>
</gene>
<dbReference type="InterPro" id="IPR054053">
    <property type="entry name" value="DUF6887"/>
</dbReference>
<dbReference type="OrthoDB" id="428065at2"/>
<reference evidence="1" key="1">
    <citation type="submission" date="2016-09" db="EMBL/GenBank/DDBJ databases">
        <title>Draft genome of thermotolerant cyanobacterium Desertifilum sp. strain IPPAS B-1220.</title>
        <authorList>
            <person name="Sinetova M.A."/>
            <person name="Bolakhan K."/>
            <person name="Zayadan B.K."/>
            <person name="Mironov K.S."/>
            <person name="Ustinova V."/>
            <person name="Kupriyanova E.V."/>
            <person name="Sidorov R.A."/>
            <person name="Skrypnik A.N."/>
            <person name="Gogoleva N.E."/>
            <person name="Gogolev Y.V."/>
            <person name="Los D.A."/>
        </authorList>
    </citation>
    <scope>NUCLEOTIDE SEQUENCE [LARGE SCALE GENOMIC DNA]</scope>
    <source>
        <strain evidence="1">IPPAS B-1220</strain>
    </source>
</reference>
<accession>A0A1E5QFJ7</accession>
<sequence length="67" mass="7639">MTYDALSLDELRQYVLAHREDVNAFQAYIDRSKSAGRMIAIDPSDPEWEVKLENRIHQATSDEAGSN</sequence>
<dbReference type="RefSeq" id="WP_069968926.1">
    <property type="nucleotide sequence ID" value="NZ_CM124774.1"/>
</dbReference>
<dbReference type="Pfam" id="PF21826">
    <property type="entry name" value="DUF6887"/>
    <property type="match status" value="1"/>
</dbReference>
<comment type="caution">
    <text evidence="1">The sequence shown here is derived from an EMBL/GenBank/DDBJ whole genome shotgun (WGS) entry which is preliminary data.</text>
</comment>
<proteinExistence type="predicted"/>
<name>A0A1E5QFJ7_9CYAN</name>
<evidence type="ECO:0000313" key="1">
    <source>
        <dbReference type="EMBL" id="OEJ73455.1"/>
    </source>
</evidence>
<protein>
    <submittedName>
        <fullName evidence="1">Uncharacterized protein</fullName>
    </submittedName>
</protein>